<evidence type="ECO:0000256" key="4">
    <source>
        <dbReference type="ARBA" id="ARBA00022989"/>
    </source>
</evidence>
<dbReference type="PANTHER" id="PTHR21716">
    <property type="entry name" value="TRANSMEMBRANE PROTEIN"/>
    <property type="match status" value="1"/>
</dbReference>
<name>A0A6G1X3N9_9BACI</name>
<protein>
    <submittedName>
        <fullName evidence="7">Sporulation integral membrane protein YtvI</fullName>
    </submittedName>
</protein>
<proteinExistence type="inferred from homology"/>
<dbReference type="GO" id="GO:0055085">
    <property type="term" value="P:transmembrane transport"/>
    <property type="evidence" value="ECO:0007669"/>
    <property type="project" value="TreeGrafter"/>
</dbReference>
<organism evidence="7 8">
    <name type="scientific">Salinibacillus xinjiangensis</name>
    <dbReference type="NCBI Taxonomy" id="1229268"/>
    <lineage>
        <taxon>Bacteria</taxon>
        <taxon>Bacillati</taxon>
        <taxon>Bacillota</taxon>
        <taxon>Bacilli</taxon>
        <taxon>Bacillales</taxon>
        <taxon>Bacillaceae</taxon>
        <taxon>Salinibacillus</taxon>
    </lineage>
</organism>
<feature type="transmembrane region" description="Helical" evidence="6">
    <location>
        <begin position="206"/>
        <end position="235"/>
    </location>
</feature>
<feature type="transmembrane region" description="Helical" evidence="6">
    <location>
        <begin position="311"/>
        <end position="337"/>
    </location>
</feature>
<dbReference type="RefSeq" id="WP_153727465.1">
    <property type="nucleotide sequence ID" value="NZ_WJNH01000002.1"/>
</dbReference>
<feature type="transmembrane region" description="Helical" evidence="6">
    <location>
        <begin position="241"/>
        <end position="262"/>
    </location>
</feature>
<dbReference type="InterPro" id="IPR014227">
    <property type="entry name" value="YtvI-like"/>
</dbReference>
<reference evidence="7 8" key="1">
    <citation type="submission" date="2019-11" db="EMBL/GenBank/DDBJ databases">
        <authorList>
            <person name="Li J."/>
        </authorList>
    </citation>
    <scope>NUCLEOTIDE SEQUENCE [LARGE SCALE GENOMIC DNA]</scope>
    <source>
        <strain evidence="7 8">J4</strain>
    </source>
</reference>
<feature type="transmembrane region" description="Helical" evidence="6">
    <location>
        <begin position="269"/>
        <end position="291"/>
    </location>
</feature>
<keyword evidence="4 6" id="KW-1133">Transmembrane helix</keyword>
<keyword evidence="3 6" id="KW-0812">Transmembrane</keyword>
<evidence type="ECO:0000256" key="5">
    <source>
        <dbReference type="ARBA" id="ARBA00023136"/>
    </source>
</evidence>
<dbReference type="AlphaFoldDB" id="A0A6G1X3N9"/>
<keyword evidence="5 6" id="KW-0472">Membrane</keyword>
<comment type="subcellular location">
    <subcellularLocation>
        <location evidence="1">Membrane</location>
        <topology evidence="1">Multi-pass membrane protein</topology>
    </subcellularLocation>
</comment>
<gene>
    <name evidence="7" type="primary">ytvI</name>
    <name evidence="7" type="ORF">GH754_04170</name>
</gene>
<keyword evidence="8" id="KW-1185">Reference proteome</keyword>
<feature type="transmembrane region" description="Helical" evidence="6">
    <location>
        <begin position="33"/>
        <end position="50"/>
    </location>
</feature>
<evidence type="ECO:0000256" key="3">
    <source>
        <dbReference type="ARBA" id="ARBA00022692"/>
    </source>
</evidence>
<dbReference type="GO" id="GO:0016020">
    <property type="term" value="C:membrane"/>
    <property type="evidence" value="ECO:0007669"/>
    <property type="project" value="UniProtKB-SubCell"/>
</dbReference>
<accession>A0A6G1X3N9</accession>
<dbReference type="Pfam" id="PF01594">
    <property type="entry name" value="AI-2E_transport"/>
    <property type="match status" value="1"/>
</dbReference>
<dbReference type="OrthoDB" id="9774361at2"/>
<sequence>MFSKLTKRQWTLIFLTILFLLIFFFILPVALPLILAILTALFLNPVVRFVRFRFRFNRKISVIAVFIVFLLVISTIGTYVTTKSVAQLVKLAENAPDYINNITLLINDLESDMNTFTQGMPSDFVEEVSATIQSNLGGFREQISKTVTIENIAGIVAKVPEFLVSFIVYLIALCLFMLELPRLKQKAYDLMTETTAEKVSFMNARFAYVIIGFFKAQFLVSIIIFFVSLIGLWYIAPEVAIIMSIIIWIIDFIPIIGSIAILGPWSVYMFLAGDVAMGAKLGILAIILLAIRRTVEPKVMGRHIGLSPLVTLIAMYLGLKLLGILGFIIGPLIVIAYNSAKEAGIIKWKLKI</sequence>
<dbReference type="InterPro" id="IPR002549">
    <property type="entry name" value="AI-2E-like"/>
</dbReference>
<feature type="transmembrane region" description="Helical" evidence="6">
    <location>
        <begin position="62"/>
        <end position="81"/>
    </location>
</feature>
<evidence type="ECO:0000256" key="6">
    <source>
        <dbReference type="SAM" id="Phobius"/>
    </source>
</evidence>
<feature type="transmembrane region" description="Helical" evidence="6">
    <location>
        <begin position="162"/>
        <end position="181"/>
    </location>
</feature>
<dbReference type="PANTHER" id="PTHR21716:SF68">
    <property type="entry name" value="TRANSPORT PROTEIN YTVI-RELATED"/>
    <property type="match status" value="1"/>
</dbReference>
<dbReference type="Proteomes" id="UP000480185">
    <property type="component" value="Unassembled WGS sequence"/>
</dbReference>
<comment type="similarity">
    <text evidence="2">Belongs to the autoinducer-2 exporter (AI-2E) (TC 2.A.86) family.</text>
</comment>
<dbReference type="EMBL" id="WJNH01000002">
    <property type="protein sequence ID" value="MRG85525.1"/>
    <property type="molecule type" value="Genomic_DNA"/>
</dbReference>
<comment type="caution">
    <text evidence="7">The sequence shown here is derived from an EMBL/GenBank/DDBJ whole genome shotgun (WGS) entry which is preliminary data.</text>
</comment>
<evidence type="ECO:0000256" key="1">
    <source>
        <dbReference type="ARBA" id="ARBA00004141"/>
    </source>
</evidence>
<evidence type="ECO:0000313" key="8">
    <source>
        <dbReference type="Proteomes" id="UP000480185"/>
    </source>
</evidence>
<dbReference type="NCBIfam" id="TIGR02872">
    <property type="entry name" value="spore_ytvI"/>
    <property type="match status" value="1"/>
</dbReference>
<evidence type="ECO:0000256" key="2">
    <source>
        <dbReference type="ARBA" id="ARBA00009773"/>
    </source>
</evidence>
<evidence type="ECO:0000313" key="7">
    <source>
        <dbReference type="EMBL" id="MRG85525.1"/>
    </source>
</evidence>